<dbReference type="AlphaFoldDB" id="A0A0F9VYX7"/>
<reference evidence="1" key="1">
    <citation type="journal article" date="2015" name="Nature">
        <title>Complex archaea that bridge the gap between prokaryotes and eukaryotes.</title>
        <authorList>
            <person name="Spang A."/>
            <person name="Saw J.H."/>
            <person name="Jorgensen S.L."/>
            <person name="Zaremba-Niedzwiedzka K."/>
            <person name="Martijn J."/>
            <person name="Lind A.E."/>
            <person name="van Eijk R."/>
            <person name="Schleper C."/>
            <person name="Guy L."/>
            <person name="Ettema T.J."/>
        </authorList>
    </citation>
    <scope>NUCLEOTIDE SEQUENCE</scope>
</reference>
<sequence length="94" mass="10731">MPIERIKCAATRHGDHIIAGAYHGQCLQIARDAGFERPDLKLGQGFLTTNMRFVLRREALFIAEREGQIVKKHPPLDILLSEDLKERHKSGDER</sequence>
<dbReference type="EMBL" id="LAZR01000393">
    <property type="protein sequence ID" value="KKN70948.1"/>
    <property type="molecule type" value="Genomic_DNA"/>
</dbReference>
<gene>
    <name evidence="1" type="ORF">LCGC14_0425500</name>
</gene>
<dbReference type="Pfam" id="PF26092">
    <property type="entry name" value="T4_Y16D"/>
    <property type="match status" value="1"/>
</dbReference>
<evidence type="ECO:0000313" key="1">
    <source>
        <dbReference type="EMBL" id="KKN70948.1"/>
    </source>
</evidence>
<proteinExistence type="predicted"/>
<dbReference type="InterPro" id="IPR058630">
    <property type="entry name" value="T4_Y16D"/>
</dbReference>
<organism evidence="1">
    <name type="scientific">marine sediment metagenome</name>
    <dbReference type="NCBI Taxonomy" id="412755"/>
    <lineage>
        <taxon>unclassified sequences</taxon>
        <taxon>metagenomes</taxon>
        <taxon>ecological metagenomes</taxon>
    </lineage>
</organism>
<comment type="caution">
    <text evidence="1">The sequence shown here is derived from an EMBL/GenBank/DDBJ whole genome shotgun (WGS) entry which is preliminary data.</text>
</comment>
<protein>
    <submittedName>
        <fullName evidence="1">Uncharacterized protein</fullName>
    </submittedName>
</protein>
<accession>A0A0F9VYX7</accession>
<name>A0A0F9VYX7_9ZZZZ</name>